<feature type="transmembrane region" description="Helical" evidence="1">
    <location>
        <begin position="21"/>
        <end position="43"/>
    </location>
</feature>
<dbReference type="EMBL" id="LVYD01000001">
    <property type="protein sequence ID" value="OQP66910.1"/>
    <property type="molecule type" value="Genomic_DNA"/>
</dbReference>
<evidence type="ECO:0000313" key="3">
    <source>
        <dbReference type="Proteomes" id="UP000192796"/>
    </source>
</evidence>
<keyword evidence="1" id="KW-1133">Transmembrane helix</keyword>
<gene>
    <name evidence="2" type="ORF">A3860_00635</name>
</gene>
<reference evidence="2 3" key="1">
    <citation type="submission" date="2016-03" db="EMBL/GenBank/DDBJ databases">
        <title>Niastella vici sp. nov., isolated from farmland soil.</title>
        <authorList>
            <person name="Chen L."/>
            <person name="Wang D."/>
            <person name="Yang S."/>
            <person name="Wang G."/>
        </authorList>
    </citation>
    <scope>NUCLEOTIDE SEQUENCE [LARGE SCALE GENOMIC DNA]</scope>
    <source>
        <strain evidence="2 3">DJ57</strain>
    </source>
</reference>
<dbReference type="Proteomes" id="UP000192796">
    <property type="component" value="Unassembled WGS sequence"/>
</dbReference>
<feature type="transmembrane region" description="Helical" evidence="1">
    <location>
        <begin position="79"/>
        <end position="107"/>
    </location>
</feature>
<name>A0A1V9G8L7_9BACT</name>
<evidence type="ECO:0000256" key="1">
    <source>
        <dbReference type="SAM" id="Phobius"/>
    </source>
</evidence>
<evidence type="ECO:0000313" key="2">
    <source>
        <dbReference type="EMBL" id="OQP66910.1"/>
    </source>
</evidence>
<protein>
    <submittedName>
        <fullName evidence="2">Uncharacterized protein</fullName>
    </submittedName>
</protein>
<sequence length="186" mass="21237">MPVNKILASMKQLSFAPPANLQRWFWVLLAINCLFIIASKWYMQPLATDEIVRFELAKELSVAERIILDWETYGKLNHAIIGIYLDFLFIVLYTTGLSVACIYFGRLSGHEILMRTGKFMTYLLIIAGICDVIENIAMLKSLQGSPTRWSVLLAYDMATTKFSMVILSALYIAICLVFRLLRKIVL</sequence>
<comment type="caution">
    <text evidence="2">The sequence shown here is derived from an EMBL/GenBank/DDBJ whole genome shotgun (WGS) entry which is preliminary data.</text>
</comment>
<feature type="transmembrane region" description="Helical" evidence="1">
    <location>
        <begin position="119"/>
        <end position="142"/>
    </location>
</feature>
<feature type="transmembrane region" description="Helical" evidence="1">
    <location>
        <begin position="162"/>
        <end position="181"/>
    </location>
</feature>
<organism evidence="2 3">
    <name type="scientific">Niastella vici</name>
    <dbReference type="NCBI Taxonomy" id="1703345"/>
    <lineage>
        <taxon>Bacteria</taxon>
        <taxon>Pseudomonadati</taxon>
        <taxon>Bacteroidota</taxon>
        <taxon>Chitinophagia</taxon>
        <taxon>Chitinophagales</taxon>
        <taxon>Chitinophagaceae</taxon>
        <taxon>Niastella</taxon>
    </lineage>
</organism>
<keyword evidence="3" id="KW-1185">Reference proteome</keyword>
<dbReference type="AlphaFoldDB" id="A0A1V9G8L7"/>
<accession>A0A1V9G8L7</accession>
<keyword evidence="1" id="KW-0812">Transmembrane</keyword>
<proteinExistence type="predicted"/>
<keyword evidence="1" id="KW-0472">Membrane</keyword>